<gene>
    <name evidence="3" type="ORF">DARMORV10_A01P20710.1</name>
</gene>
<feature type="region of interest" description="Disordered" evidence="1">
    <location>
        <begin position="81"/>
        <end position="102"/>
    </location>
</feature>
<accession>A0A816XU85</accession>
<dbReference type="EMBL" id="HG994355">
    <property type="protein sequence ID" value="CAF2150727.1"/>
    <property type="molecule type" value="Genomic_DNA"/>
</dbReference>
<protein>
    <submittedName>
        <fullName evidence="3">(rape) hypothetical protein</fullName>
    </submittedName>
</protein>
<keyword evidence="2" id="KW-0812">Transmembrane</keyword>
<keyword evidence="2" id="KW-0472">Membrane</keyword>
<evidence type="ECO:0000313" key="3">
    <source>
        <dbReference type="EMBL" id="CAF2150727.1"/>
    </source>
</evidence>
<keyword evidence="2" id="KW-1133">Transmembrane helix</keyword>
<proteinExistence type="predicted"/>
<feature type="compositionally biased region" description="Basic and acidic residues" evidence="1">
    <location>
        <begin position="91"/>
        <end position="102"/>
    </location>
</feature>
<organism evidence="3">
    <name type="scientific">Brassica napus</name>
    <name type="common">Rape</name>
    <dbReference type="NCBI Taxonomy" id="3708"/>
    <lineage>
        <taxon>Eukaryota</taxon>
        <taxon>Viridiplantae</taxon>
        <taxon>Streptophyta</taxon>
        <taxon>Embryophyta</taxon>
        <taxon>Tracheophyta</taxon>
        <taxon>Spermatophyta</taxon>
        <taxon>Magnoliopsida</taxon>
        <taxon>eudicotyledons</taxon>
        <taxon>Gunneridae</taxon>
        <taxon>Pentapetalae</taxon>
        <taxon>rosids</taxon>
        <taxon>malvids</taxon>
        <taxon>Brassicales</taxon>
        <taxon>Brassicaceae</taxon>
        <taxon>Brassiceae</taxon>
        <taxon>Brassica</taxon>
    </lineage>
</organism>
<sequence length="102" mass="10754">MGVTVMSSWNGGGNLQDGLTNDDIIAWWFSLVPSEVQLSGELSFVCVRILLLGLGFGGAVRSCRNRSIKELLDLEKVAVDSDDGGAGEGVEASHRTGDTAEV</sequence>
<dbReference type="AlphaFoldDB" id="A0A816XU85"/>
<reference evidence="3" key="1">
    <citation type="submission" date="2021-01" db="EMBL/GenBank/DDBJ databases">
        <authorList>
            <consortium name="Genoscope - CEA"/>
            <person name="William W."/>
        </authorList>
    </citation>
    <scope>NUCLEOTIDE SEQUENCE</scope>
</reference>
<evidence type="ECO:0000256" key="2">
    <source>
        <dbReference type="SAM" id="Phobius"/>
    </source>
</evidence>
<dbReference type="Proteomes" id="UP001295469">
    <property type="component" value="Chromosome A01"/>
</dbReference>
<evidence type="ECO:0000256" key="1">
    <source>
        <dbReference type="SAM" id="MobiDB-lite"/>
    </source>
</evidence>
<feature type="transmembrane region" description="Helical" evidence="2">
    <location>
        <begin position="42"/>
        <end position="60"/>
    </location>
</feature>
<name>A0A816XU85_BRANA</name>